<dbReference type="Proteomes" id="UP000613582">
    <property type="component" value="Unassembled WGS sequence"/>
</dbReference>
<reference evidence="1" key="1">
    <citation type="journal article" date="2014" name="Int. J. Syst. Evol. Microbiol.">
        <title>Complete genome sequence of Corynebacterium casei LMG S-19264T (=DSM 44701T), isolated from a smear-ripened cheese.</title>
        <authorList>
            <consortium name="US DOE Joint Genome Institute (JGI-PGF)"/>
            <person name="Walter F."/>
            <person name="Albersmeier A."/>
            <person name="Kalinowski J."/>
            <person name="Ruckert C."/>
        </authorList>
    </citation>
    <scope>NUCLEOTIDE SEQUENCE</scope>
    <source>
        <strain evidence="1">CGMCC 1.12921</strain>
    </source>
</reference>
<name>A0A8J2Y588_9PROT</name>
<protein>
    <recommendedName>
        <fullName evidence="3">DUF4276 family protein</fullName>
    </recommendedName>
</protein>
<evidence type="ECO:0000313" key="2">
    <source>
        <dbReference type="Proteomes" id="UP000613582"/>
    </source>
</evidence>
<keyword evidence="2" id="KW-1185">Reference proteome</keyword>
<evidence type="ECO:0000313" key="1">
    <source>
        <dbReference type="EMBL" id="GGD10122.1"/>
    </source>
</evidence>
<dbReference type="InterPro" id="IPR025455">
    <property type="entry name" value="DUF4276"/>
</dbReference>
<reference evidence="1" key="2">
    <citation type="submission" date="2020-09" db="EMBL/GenBank/DDBJ databases">
        <authorList>
            <person name="Sun Q."/>
            <person name="Zhou Y."/>
        </authorList>
    </citation>
    <scope>NUCLEOTIDE SEQUENCE</scope>
    <source>
        <strain evidence="1">CGMCC 1.12921</strain>
    </source>
</reference>
<evidence type="ECO:0008006" key="3">
    <source>
        <dbReference type="Google" id="ProtNLM"/>
    </source>
</evidence>
<dbReference type="RefSeq" id="WP_188158666.1">
    <property type="nucleotide sequence ID" value="NZ_BMGH01000001.1"/>
</dbReference>
<organism evidence="1 2">
    <name type="scientific">Aquisalinus flavus</name>
    <dbReference type="NCBI Taxonomy" id="1526572"/>
    <lineage>
        <taxon>Bacteria</taxon>
        <taxon>Pseudomonadati</taxon>
        <taxon>Pseudomonadota</taxon>
        <taxon>Alphaproteobacteria</taxon>
        <taxon>Parvularculales</taxon>
        <taxon>Parvularculaceae</taxon>
        <taxon>Aquisalinus</taxon>
    </lineage>
</organism>
<comment type="caution">
    <text evidence="1">The sequence shown here is derived from an EMBL/GenBank/DDBJ whole genome shotgun (WGS) entry which is preliminary data.</text>
</comment>
<sequence>MSYPEVVVLTEEPSIKEVILKIWGKVPDSSEVSLKCIVHEGASDLERSIPRKLKGWQNPHARFLILRDNDTADCMVRKNKILALCEAANKHEHCKVRIVCQELESWFLGDLKAVEDANLADKAISHKQRHMPYREPDTIQSPIPKLDALLKKEIIVSNQKITIARTIAPHIDVERNLSPSFQNTFSALCRLAGESLQSFSA</sequence>
<accession>A0A8J2Y588</accession>
<proteinExistence type="predicted"/>
<dbReference type="Pfam" id="PF14103">
    <property type="entry name" value="DUF4276"/>
    <property type="match status" value="1"/>
</dbReference>
<dbReference type="AlphaFoldDB" id="A0A8J2Y588"/>
<gene>
    <name evidence="1" type="ORF">GCM10011342_18800</name>
</gene>
<dbReference type="EMBL" id="BMGH01000001">
    <property type="protein sequence ID" value="GGD10122.1"/>
    <property type="molecule type" value="Genomic_DNA"/>
</dbReference>